<organism evidence="2 3">
    <name type="scientific">Letharia columbiana</name>
    <dbReference type="NCBI Taxonomy" id="112416"/>
    <lineage>
        <taxon>Eukaryota</taxon>
        <taxon>Fungi</taxon>
        <taxon>Dikarya</taxon>
        <taxon>Ascomycota</taxon>
        <taxon>Pezizomycotina</taxon>
        <taxon>Lecanoromycetes</taxon>
        <taxon>OSLEUM clade</taxon>
        <taxon>Lecanoromycetidae</taxon>
        <taxon>Lecanorales</taxon>
        <taxon>Lecanorineae</taxon>
        <taxon>Parmeliaceae</taxon>
        <taxon>Letharia</taxon>
    </lineage>
</organism>
<sequence>MQLLSEWRRASSRKRAAEESSEESSRKRTRDDNGRRGSTGTGSRTGIGTGNILDQEYKIRGNSTATKDGFHHPSSPLKKESASSPVATGPPPSPPIHPDRRANFFNAAPTPALAPAPASASAPAPLGNKADFPPTPLSRSPEHINNTETEEQRTTFLPSPSHPNLRIDTIRTLSSFDPRSPDYSPAMTSHSNEKSRDTPSHDPRKPSNDSYPYNANPPPRRKSDIMPPPTNATKTTRSETSTPKLTSSPTNSDLERRPFLTTQPQIPLLDSLNGFAQNIMSAASLTVRRDLIKQQAVGQQKERDRQSKFKSTFLTLIEDAEARVEGVEKVAVGIEKQIDLSSEAQTKIVIALASQLQEAEISDAPSSARDQGLLKDAIADMKADLKAAKKEMENTSDRSRFKEHLADIKADLKAAGKDIDYLNREAVMPDKLHKKLRGLATKDELQGLVTKDELRRITTDEVRKHVTEALVPTEKKLASLIVENANLNQKTKGVEVAIHKHHETAEERDQQQSSRFGRLDTSLNDMQMELSRLELILQEQKQDYATVKVDLGAQDKALTDLDTYVRRDPSDDDPSLETLVLRNSDQIQLLQQDCEKLDNAVRQTQDLQAASIIESSPQVSNASAKVDTSIEEEVKLIRHGLDALEADREKVALIRTDLDSLINEEKLKDVGVAEGFEVMEMSLNKQREDLARLQNEFRVVKQSQASQTVPNHPPTPPFASASTSPREPDHQKLQDVEIWLTKLTKTTQGLELFVNSQQQKFDGLNSDRVVQSMVHQMQQMYPHHPGNLLALLNQTVARQTRVDSYLSGNLKDRLANIESQMADRVDTDSKIEEISQFTTESRKILLATIHSLKQDIGGLKEVAINNRPQETSDHGNRIDELADRVTAVEAKYVKAIGDFQANQTDLIRNVTHLQFRNATGSARNTPGELTVVSRSSKSVEPNRNTLSFENVDDSNSSDTSSSQRSSRGVRRDKEERRPSDPNLKRKAVDSDDEDEGEDARPTNAKKVPKRRNVSGKNPFS</sequence>
<feature type="compositionally biased region" description="Low complexity" evidence="1">
    <location>
        <begin position="103"/>
        <end position="126"/>
    </location>
</feature>
<dbReference type="EMBL" id="JACCJC010000058">
    <property type="protein sequence ID" value="KAF6231302.1"/>
    <property type="molecule type" value="Genomic_DNA"/>
</dbReference>
<feature type="compositionally biased region" description="Polar residues" evidence="1">
    <location>
        <begin position="701"/>
        <end position="710"/>
    </location>
</feature>
<feature type="compositionally biased region" description="Polar residues" evidence="1">
    <location>
        <begin position="231"/>
        <end position="252"/>
    </location>
</feature>
<dbReference type="GeneID" id="59292091"/>
<feature type="compositionally biased region" description="Basic and acidic residues" evidence="1">
    <location>
        <begin position="969"/>
        <end position="989"/>
    </location>
</feature>
<feature type="compositionally biased region" description="Polar residues" evidence="1">
    <location>
        <begin position="932"/>
        <end position="948"/>
    </location>
</feature>
<feature type="region of interest" description="Disordered" evidence="1">
    <location>
        <begin position="701"/>
        <end position="731"/>
    </location>
</feature>
<proteinExistence type="predicted"/>
<evidence type="ECO:0000313" key="3">
    <source>
        <dbReference type="Proteomes" id="UP000578531"/>
    </source>
</evidence>
<dbReference type="Proteomes" id="UP000578531">
    <property type="component" value="Unassembled WGS sequence"/>
</dbReference>
<reference evidence="2 3" key="1">
    <citation type="journal article" date="2020" name="Genomics">
        <title>Complete, high-quality genomes from long-read metagenomic sequencing of two wolf lichen thalli reveals enigmatic genome architecture.</title>
        <authorList>
            <person name="McKenzie S.K."/>
            <person name="Walston R.F."/>
            <person name="Allen J.L."/>
        </authorList>
    </citation>
    <scope>NUCLEOTIDE SEQUENCE [LARGE SCALE GENOMIC DNA]</scope>
    <source>
        <strain evidence="2">WasteWater2</strain>
    </source>
</reference>
<evidence type="ECO:0000256" key="1">
    <source>
        <dbReference type="SAM" id="MobiDB-lite"/>
    </source>
</evidence>
<dbReference type="AlphaFoldDB" id="A0A8H6L0V5"/>
<name>A0A8H6L0V5_9LECA</name>
<evidence type="ECO:0000313" key="2">
    <source>
        <dbReference type="EMBL" id="KAF6231302.1"/>
    </source>
</evidence>
<gene>
    <name evidence="2" type="ORF">HO173_010445</name>
</gene>
<feature type="compositionally biased region" description="Low complexity" evidence="1">
    <location>
        <begin position="953"/>
        <end position="966"/>
    </location>
</feature>
<feature type="compositionally biased region" description="Basic and acidic residues" evidence="1">
    <location>
        <begin position="15"/>
        <end position="35"/>
    </location>
</feature>
<protein>
    <submittedName>
        <fullName evidence="2">Uncharacterized protein</fullName>
    </submittedName>
</protein>
<accession>A0A8H6L0V5</accession>
<feature type="region of interest" description="Disordered" evidence="1">
    <location>
        <begin position="918"/>
        <end position="1020"/>
    </location>
</feature>
<keyword evidence="3" id="KW-1185">Reference proteome</keyword>
<comment type="caution">
    <text evidence="2">The sequence shown here is derived from an EMBL/GenBank/DDBJ whole genome shotgun (WGS) entry which is preliminary data.</text>
</comment>
<feature type="region of interest" description="Disordered" evidence="1">
    <location>
        <begin position="1"/>
        <end position="258"/>
    </location>
</feature>
<feature type="compositionally biased region" description="Basic and acidic residues" evidence="1">
    <location>
        <begin position="191"/>
        <end position="207"/>
    </location>
</feature>
<dbReference type="OrthoDB" id="3438382at2759"/>
<dbReference type="RefSeq" id="XP_037160735.1">
    <property type="nucleotide sequence ID" value="XM_037312330.1"/>
</dbReference>
<feature type="compositionally biased region" description="Gly residues" evidence="1">
    <location>
        <begin position="37"/>
        <end position="49"/>
    </location>
</feature>